<dbReference type="RefSeq" id="WP_123804557.1">
    <property type="nucleotide sequence ID" value="NZ_RPFL01000007.1"/>
</dbReference>
<accession>A0A3N4N5H7</accession>
<comment type="caution">
    <text evidence="1">The sequence shown here is derived from an EMBL/GenBank/DDBJ whole genome shotgun (WGS) entry which is preliminary data.</text>
</comment>
<dbReference type="Pfam" id="PF06805">
    <property type="entry name" value="Lambda_tail_I"/>
    <property type="match status" value="1"/>
</dbReference>
<dbReference type="AlphaFoldDB" id="A0A3N4N5H7"/>
<name>A0A3N4N5H7_9NEIS</name>
<dbReference type="InterPro" id="IPR010654">
    <property type="entry name" value="Phage_lambda_tail_I"/>
</dbReference>
<gene>
    <name evidence="1" type="ORF">EGK74_04140</name>
</gene>
<dbReference type="Proteomes" id="UP000272412">
    <property type="component" value="Unassembled WGS sequence"/>
</dbReference>
<dbReference type="EMBL" id="RPFL01000007">
    <property type="protein sequence ID" value="RPD89417.1"/>
    <property type="molecule type" value="Genomic_DNA"/>
</dbReference>
<evidence type="ECO:0000313" key="2">
    <source>
        <dbReference type="Proteomes" id="UP000272412"/>
    </source>
</evidence>
<sequence length="265" mass="27262">MITVRLYGDLRQYGRRFDLNADTPAEALHALFTQLSGLKKHVSDGLYQVRWKRQDLSGETAPESLHQAGDGVLHVVPRVAGAGKVGQLVAGVALIALSFWNPLVGIIGKTAATAMLSAGIGMALGGVAQLLTKMPNMGAGSAAESSKNTAFSNLDNTAAQGQPMPLAYGLCYAGSRVVSQGVESRRVSADGANGSNGGSGFSRILAAAAGRSGVSDPLALDLTLGLNKVFTAGVAATAPNGQKYNTDFANDSVRACNYTAEYSAS</sequence>
<evidence type="ECO:0000313" key="1">
    <source>
        <dbReference type="EMBL" id="RPD89417.1"/>
    </source>
</evidence>
<dbReference type="OrthoDB" id="5617695at2"/>
<proteinExistence type="predicted"/>
<keyword evidence="2" id="KW-1185">Reference proteome</keyword>
<reference evidence="1 2" key="1">
    <citation type="submission" date="2018-11" db="EMBL/GenBank/DDBJ databases">
        <title>Neisseria weixii sp. nov. isolated from the rectal contents of plateau pika (Ochotona cruzoniae).</title>
        <authorList>
            <person name="Zhang G."/>
        </authorList>
    </citation>
    <scope>NUCLEOTIDE SEQUENCE [LARGE SCALE GENOMIC DNA]</scope>
    <source>
        <strain evidence="1 2">10009</strain>
    </source>
</reference>
<organism evidence="1 2">
    <name type="scientific">Neisseria weixii</name>
    <dbReference type="NCBI Taxonomy" id="1853276"/>
    <lineage>
        <taxon>Bacteria</taxon>
        <taxon>Pseudomonadati</taxon>
        <taxon>Pseudomonadota</taxon>
        <taxon>Betaproteobacteria</taxon>
        <taxon>Neisseriales</taxon>
        <taxon>Neisseriaceae</taxon>
        <taxon>Neisseria</taxon>
    </lineage>
</organism>
<protein>
    <submittedName>
        <fullName evidence="1">Tail assembly protein</fullName>
    </submittedName>
</protein>